<organism evidence="1 2">
    <name type="scientific">Solanum bulbocastanum</name>
    <name type="common">Wild potato</name>
    <dbReference type="NCBI Taxonomy" id="147425"/>
    <lineage>
        <taxon>Eukaryota</taxon>
        <taxon>Viridiplantae</taxon>
        <taxon>Streptophyta</taxon>
        <taxon>Embryophyta</taxon>
        <taxon>Tracheophyta</taxon>
        <taxon>Spermatophyta</taxon>
        <taxon>Magnoliopsida</taxon>
        <taxon>eudicotyledons</taxon>
        <taxon>Gunneridae</taxon>
        <taxon>Pentapetalae</taxon>
        <taxon>asterids</taxon>
        <taxon>lamiids</taxon>
        <taxon>Solanales</taxon>
        <taxon>Solanaceae</taxon>
        <taxon>Solanoideae</taxon>
        <taxon>Solaneae</taxon>
        <taxon>Solanum</taxon>
    </lineage>
</organism>
<dbReference type="AlphaFoldDB" id="A0AAN8T2L0"/>
<gene>
    <name evidence="1" type="ORF">RDI58_024213</name>
</gene>
<dbReference type="Proteomes" id="UP001371456">
    <property type="component" value="Unassembled WGS sequence"/>
</dbReference>
<reference evidence="1 2" key="1">
    <citation type="submission" date="2024-02" db="EMBL/GenBank/DDBJ databases">
        <title>de novo genome assembly of Solanum bulbocastanum strain 11H21.</title>
        <authorList>
            <person name="Hosaka A.J."/>
        </authorList>
    </citation>
    <scope>NUCLEOTIDE SEQUENCE [LARGE SCALE GENOMIC DNA]</scope>
    <source>
        <tissue evidence="1">Young leaves</tissue>
    </source>
</reference>
<sequence length="230" mass="26605">MKVSLFKTISLEAQPLRYCRFSLLLEDGVSSSHSSTFFLVEMVGRGRGQTRSTTIVSGTNNQARRQRRSVRQGRTITSNDFVVDCDIIGNDVPRSIQNTLRDQRAWIREGRRKYEDFKQIKMDPSSSIPKYIHLFKMKREELTSHFIWVLDLEGNLAIFADSVINPHHLRNEKNDIAQGPRTQYIKKHMDLEPWKSTPKSLIFLCQLTTCLSRNMEPHLQLLGTHSNSKT</sequence>
<keyword evidence="2" id="KW-1185">Reference proteome</keyword>
<name>A0AAN8T2L0_SOLBU</name>
<protein>
    <submittedName>
        <fullName evidence="1">Uncharacterized protein</fullName>
    </submittedName>
</protein>
<evidence type="ECO:0000313" key="1">
    <source>
        <dbReference type="EMBL" id="KAK6777496.1"/>
    </source>
</evidence>
<comment type="caution">
    <text evidence="1">The sequence shown here is derived from an EMBL/GenBank/DDBJ whole genome shotgun (WGS) entry which is preliminary data.</text>
</comment>
<proteinExistence type="predicted"/>
<evidence type="ECO:0000313" key="2">
    <source>
        <dbReference type="Proteomes" id="UP001371456"/>
    </source>
</evidence>
<dbReference type="EMBL" id="JBANQN010000010">
    <property type="protein sequence ID" value="KAK6777496.1"/>
    <property type="molecule type" value="Genomic_DNA"/>
</dbReference>
<accession>A0AAN8T2L0</accession>